<proteinExistence type="predicted"/>
<evidence type="ECO:0000313" key="3">
    <source>
        <dbReference type="Proteomes" id="UP001589734"/>
    </source>
</evidence>
<comment type="caution">
    <text evidence="2">The sequence shown here is derived from an EMBL/GenBank/DDBJ whole genome shotgun (WGS) entry which is preliminary data.</text>
</comment>
<reference evidence="2 3" key="1">
    <citation type="submission" date="2024-09" db="EMBL/GenBank/DDBJ databases">
        <authorList>
            <person name="Sun Q."/>
            <person name="Mori K."/>
        </authorList>
    </citation>
    <scope>NUCLEOTIDE SEQUENCE [LARGE SCALE GENOMIC DNA]</scope>
    <source>
        <strain evidence="2 3">CGMCC 1.12926</strain>
    </source>
</reference>
<dbReference type="EMBL" id="JBHLYW010000008">
    <property type="protein sequence ID" value="MFC0077346.1"/>
    <property type="molecule type" value="Genomic_DNA"/>
</dbReference>
<keyword evidence="3" id="KW-1185">Reference proteome</keyword>
<dbReference type="Proteomes" id="UP001589734">
    <property type="component" value="Unassembled WGS sequence"/>
</dbReference>
<keyword evidence="1" id="KW-0812">Transmembrane</keyword>
<gene>
    <name evidence="2" type="ORF">ACFFLS_09870</name>
</gene>
<feature type="transmembrane region" description="Helical" evidence="1">
    <location>
        <begin position="7"/>
        <end position="29"/>
    </location>
</feature>
<sequence length="105" mass="12274">MKSKYKSFIYSIGLLFFATGVLNMSWWIYVCTKYTNFEETKTAYLNLFPEFLQNAFLLTVITIFQFAIATFIFFKSKEAGYLKKASQILMVISSIFCGWNIFSLM</sequence>
<protein>
    <submittedName>
        <fullName evidence="2">Uncharacterized protein</fullName>
    </submittedName>
</protein>
<organism evidence="2 3">
    <name type="scientific">Flavobacterium procerum</name>
    <dbReference type="NCBI Taxonomy" id="1455569"/>
    <lineage>
        <taxon>Bacteria</taxon>
        <taxon>Pseudomonadati</taxon>
        <taxon>Bacteroidota</taxon>
        <taxon>Flavobacteriia</taxon>
        <taxon>Flavobacteriales</taxon>
        <taxon>Flavobacteriaceae</taxon>
        <taxon>Flavobacterium</taxon>
    </lineage>
</organism>
<evidence type="ECO:0000313" key="2">
    <source>
        <dbReference type="EMBL" id="MFC0077346.1"/>
    </source>
</evidence>
<feature type="transmembrane region" description="Helical" evidence="1">
    <location>
        <begin position="55"/>
        <end position="74"/>
    </location>
</feature>
<keyword evidence="1" id="KW-1133">Transmembrane helix</keyword>
<evidence type="ECO:0000256" key="1">
    <source>
        <dbReference type="SAM" id="Phobius"/>
    </source>
</evidence>
<accession>A0ABV6BPG1</accession>
<dbReference type="RefSeq" id="WP_379685176.1">
    <property type="nucleotide sequence ID" value="NZ_JBHLYW010000008.1"/>
</dbReference>
<name>A0ABV6BPG1_9FLAO</name>
<keyword evidence="1" id="KW-0472">Membrane</keyword>
<feature type="transmembrane region" description="Helical" evidence="1">
    <location>
        <begin position="86"/>
        <end position="102"/>
    </location>
</feature>